<dbReference type="Proteomes" id="UP000251800">
    <property type="component" value="Unassembled WGS sequence"/>
</dbReference>
<dbReference type="AlphaFoldDB" id="A0A363UJX3"/>
<name>A0A363UJX3_9GAMM</name>
<dbReference type="InterPro" id="IPR036271">
    <property type="entry name" value="Tet_transcr_reg_TetR-rel_C_sf"/>
</dbReference>
<comment type="caution">
    <text evidence="1">The sequence shown here is derived from an EMBL/GenBank/DDBJ whole genome shotgun (WGS) entry which is preliminary data.</text>
</comment>
<evidence type="ECO:0000313" key="1">
    <source>
        <dbReference type="EMBL" id="PWN55726.1"/>
    </source>
</evidence>
<dbReference type="OrthoDB" id="6684185at2"/>
<gene>
    <name evidence="1" type="ORF">DEH80_11525</name>
</gene>
<organism evidence="1 2">
    <name type="scientific">Abyssibacter profundi</name>
    <dbReference type="NCBI Taxonomy" id="2182787"/>
    <lineage>
        <taxon>Bacteria</taxon>
        <taxon>Pseudomonadati</taxon>
        <taxon>Pseudomonadota</taxon>
        <taxon>Gammaproteobacteria</taxon>
        <taxon>Chromatiales</taxon>
        <taxon>Oceanococcaceae</taxon>
        <taxon>Abyssibacter</taxon>
    </lineage>
</organism>
<dbReference type="Gene3D" id="1.10.357.10">
    <property type="entry name" value="Tetracycline Repressor, domain 2"/>
    <property type="match status" value="1"/>
</dbReference>
<dbReference type="SUPFAM" id="SSF46689">
    <property type="entry name" value="Homeodomain-like"/>
    <property type="match status" value="1"/>
</dbReference>
<sequence>MPTASTSTVKERPVQATDDFTLRDRLMREAMTMLASQGINGPSLRSIVRASGASNPSALHYHFRDRKTLVRAIAEQLQAWYESRAMPRLDALGAKGDYTVRDVLEAAFGPVIEMLEDPELGTSAVRFVARLGWDFGHEGQDISSDFHRRSMRRMLELLIPLFPGVDEEELKFKIIANMNNAYNGLAYRSYMWRSPFGASRLVEKDSADRLRELHMRYLEGGLRS</sequence>
<keyword evidence="2" id="KW-1185">Reference proteome</keyword>
<proteinExistence type="predicted"/>
<protein>
    <submittedName>
        <fullName evidence="1">Uncharacterized protein</fullName>
    </submittedName>
</protein>
<dbReference type="RefSeq" id="WP_109720651.1">
    <property type="nucleotide sequence ID" value="NZ_QEQK01000009.1"/>
</dbReference>
<reference evidence="1 2" key="1">
    <citation type="submission" date="2018-05" db="EMBL/GenBank/DDBJ databases">
        <title>Abyssibacter profundi OUC007T gen. nov., sp. nov, a marine bacterium isolated from seawater of the Mariana Trench.</title>
        <authorList>
            <person name="Zhou S."/>
        </authorList>
    </citation>
    <scope>NUCLEOTIDE SEQUENCE [LARGE SCALE GENOMIC DNA]</scope>
    <source>
        <strain evidence="1 2">OUC007</strain>
    </source>
</reference>
<evidence type="ECO:0000313" key="2">
    <source>
        <dbReference type="Proteomes" id="UP000251800"/>
    </source>
</evidence>
<dbReference type="SUPFAM" id="SSF48498">
    <property type="entry name" value="Tetracyclin repressor-like, C-terminal domain"/>
    <property type="match status" value="1"/>
</dbReference>
<dbReference type="InterPro" id="IPR009057">
    <property type="entry name" value="Homeodomain-like_sf"/>
</dbReference>
<dbReference type="EMBL" id="QEQK01000009">
    <property type="protein sequence ID" value="PWN55726.1"/>
    <property type="molecule type" value="Genomic_DNA"/>
</dbReference>
<accession>A0A363UJX3</accession>